<organism evidence="4 5">
    <name type="scientific">Tritrichomonas musculus</name>
    <dbReference type="NCBI Taxonomy" id="1915356"/>
    <lineage>
        <taxon>Eukaryota</taxon>
        <taxon>Metamonada</taxon>
        <taxon>Parabasalia</taxon>
        <taxon>Tritrichomonadida</taxon>
        <taxon>Tritrichomonadidae</taxon>
        <taxon>Tritrichomonas</taxon>
    </lineage>
</organism>
<name>A0ABR2KE25_9EUKA</name>
<proteinExistence type="predicted"/>
<feature type="signal peptide" evidence="3">
    <location>
        <begin position="1"/>
        <end position="16"/>
    </location>
</feature>
<dbReference type="EMBL" id="JAPFFF010000006">
    <property type="protein sequence ID" value="KAK8888260.1"/>
    <property type="molecule type" value="Genomic_DNA"/>
</dbReference>
<evidence type="ECO:0000256" key="3">
    <source>
        <dbReference type="SAM" id="SignalP"/>
    </source>
</evidence>
<dbReference type="Proteomes" id="UP001470230">
    <property type="component" value="Unassembled WGS sequence"/>
</dbReference>
<reference evidence="4 5" key="1">
    <citation type="submission" date="2024-04" db="EMBL/GenBank/DDBJ databases">
        <title>Tritrichomonas musculus Genome.</title>
        <authorList>
            <person name="Alves-Ferreira E."/>
            <person name="Grigg M."/>
            <person name="Lorenzi H."/>
            <person name="Galac M."/>
        </authorList>
    </citation>
    <scope>NUCLEOTIDE SEQUENCE [LARGE SCALE GENOMIC DNA]</scope>
    <source>
        <strain evidence="4 5">EAF2021</strain>
    </source>
</reference>
<keyword evidence="2" id="KW-1133">Transmembrane helix</keyword>
<sequence>MHFFLFLLINLLKSESISFGTIDTYCDDRVIQQMNDDFEEWKKQCQSNPTHEDCEMSNYDAQLSNGKDMNKFISSFSEKTTDLYLMVYGFNGEIDFSGLKTKKNVTLLGYPEEGESNECSLVFEFSTQDQKVKGNKGRMSIKKILKDIKNARTLSLKPKLAKTDSKTKSNELSNKRSTKEIKIQLVGNIRDKVPFLVLFYGNYEIVKSDLNCENVYIVMISLLRGPYKIKSDHFLQRYYNETNDGESQKLTSDHIQVGEYSMVFEDDYSYIAENVRISCHDTFAKILYGQEYIDLGFTFSYDMMDKFGLVTFSKNINIYKSDETISQVKNINITILPYVNIPGGAEEEEEGGGGSEVNNHQSLLAKEVIKITETNWENSNIKPNITFTLDKEIYEIDKSEIKTLIVDEKSFDEVSKEDNNKDDNNKDDNNKDDNNKDESAKGNDDKKDKNKTGMIVGIVVACVVVVVVVVVVIVVVLKKKKGVLNSSS</sequence>
<keyword evidence="3" id="KW-0732">Signal</keyword>
<accession>A0ABR2KE25</accession>
<keyword evidence="2" id="KW-0812">Transmembrane</keyword>
<evidence type="ECO:0000256" key="2">
    <source>
        <dbReference type="SAM" id="Phobius"/>
    </source>
</evidence>
<keyword evidence="2" id="KW-0472">Membrane</keyword>
<evidence type="ECO:0000256" key="1">
    <source>
        <dbReference type="SAM" id="MobiDB-lite"/>
    </source>
</evidence>
<evidence type="ECO:0000313" key="5">
    <source>
        <dbReference type="Proteomes" id="UP001470230"/>
    </source>
</evidence>
<protein>
    <submittedName>
        <fullName evidence="4">Uncharacterized protein</fullName>
    </submittedName>
</protein>
<gene>
    <name evidence="4" type="ORF">M9Y10_039325</name>
</gene>
<evidence type="ECO:0000313" key="4">
    <source>
        <dbReference type="EMBL" id="KAK8888260.1"/>
    </source>
</evidence>
<feature type="chain" id="PRO_5046971750" evidence="3">
    <location>
        <begin position="17"/>
        <end position="488"/>
    </location>
</feature>
<feature type="transmembrane region" description="Helical" evidence="2">
    <location>
        <begin position="454"/>
        <end position="477"/>
    </location>
</feature>
<keyword evidence="5" id="KW-1185">Reference proteome</keyword>
<comment type="caution">
    <text evidence="4">The sequence shown here is derived from an EMBL/GenBank/DDBJ whole genome shotgun (WGS) entry which is preliminary data.</text>
</comment>
<feature type="region of interest" description="Disordered" evidence="1">
    <location>
        <begin position="413"/>
        <end position="447"/>
    </location>
</feature>